<feature type="transmembrane region" description="Helical" evidence="1">
    <location>
        <begin position="102"/>
        <end position="122"/>
    </location>
</feature>
<feature type="transmembrane region" description="Helical" evidence="1">
    <location>
        <begin position="158"/>
        <end position="179"/>
    </location>
</feature>
<sequence>MNSFLSAGYTQFKNYDAYGNGRISVIVSLYIYIILSCFNIYNLNFSLNQTFFFVIPAVLAIGAAHLNNINSFQQRNSTFIVFMVFTACGVFGFTIAEKYNTYALLVFSFALYFALMTVTSFTGFTQYRGLIPPVFVLSFLTILVGGAGQFYVAVNRCISMAVAGIIAYLSLQLIPAKYYHQIWFNSANMVLKRIIDQLELIVINKSGNVIFHGDCVIRMNNSLGFTKVAKHEKDFQHCTTKINQFYFGIALTYSNYAKYNQNGCLSNLFSWLKTAYPIFKEHNSIPADLIEQIVRNQYTAPNSDIRNLWQILHEISQLWNSLCISNR</sequence>
<feature type="transmembrane region" description="Helical" evidence="1">
    <location>
        <begin position="47"/>
        <end position="66"/>
    </location>
</feature>
<keyword evidence="1" id="KW-0472">Membrane</keyword>
<protein>
    <recommendedName>
        <fullName evidence="4">FUSC family protein</fullName>
    </recommendedName>
</protein>
<keyword evidence="3" id="KW-1185">Reference proteome</keyword>
<evidence type="ECO:0000256" key="1">
    <source>
        <dbReference type="SAM" id="Phobius"/>
    </source>
</evidence>
<gene>
    <name evidence="2" type="ORF">CUN60_04040</name>
</gene>
<feature type="transmembrane region" description="Helical" evidence="1">
    <location>
        <begin position="21"/>
        <end position="41"/>
    </location>
</feature>
<dbReference type="EMBL" id="CP024847">
    <property type="protein sequence ID" value="AUR51493.1"/>
    <property type="molecule type" value="Genomic_DNA"/>
</dbReference>
<dbReference type="AlphaFoldDB" id="A0A2I7N4V0"/>
<dbReference type="KEGG" id="nba:CUN60_04040"/>
<dbReference type="RefSeq" id="WP_102950792.1">
    <property type="nucleotide sequence ID" value="NZ_CP024847.1"/>
</dbReference>
<name>A0A2I7N4V0_9NEIS</name>
<evidence type="ECO:0000313" key="2">
    <source>
        <dbReference type="EMBL" id="AUR51493.1"/>
    </source>
</evidence>
<keyword evidence="1" id="KW-1133">Transmembrane helix</keyword>
<proteinExistence type="predicted"/>
<feature type="transmembrane region" description="Helical" evidence="1">
    <location>
        <begin position="78"/>
        <end position="96"/>
    </location>
</feature>
<keyword evidence="1" id="KW-0812">Transmembrane</keyword>
<feature type="transmembrane region" description="Helical" evidence="1">
    <location>
        <begin position="134"/>
        <end position="152"/>
    </location>
</feature>
<reference evidence="3" key="1">
    <citation type="submission" date="2017-11" db="EMBL/GenBank/DDBJ databases">
        <authorList>
            <person name="Chan K.G."/>
            <person name="Lee L.S."/>
        </authorList>
    </citation>
    <scope>NUCLEOTIDE SEQUENCE [LARGE SCALE GENOMIC DNA]</scope>
    <source>
        <strain evidence="3">DSM 100970</strain>
    </source>
</reference>
<accession>A0A2I7N4V0</accession>
<evidence type="ECO:0000313" key="3">
    <source>
        <dbReference type="Proteomes" id="UP000236655"/>
    </source>
</evidence>
<dbReference type="Proteomes" id="UP000236655">
    <property type="component" value="Chromosome"/>
</dbReference>
<evidence type="ECO:0008006" key="4">
    <source>
        <dbReference type="Google" id="ProtNLM"/>
    </source>
</evidence>
<organism evidence="2 3">
    <name type="scientific">Aquella oligotrophica</name>
    <dbReference type="NCBI Taxonomy" id="2067065"/>
    <lineage>
        <taxon>Bacteria</taxon>
        <taxon>Pseudomonadati</taxon>
        <taxon>Pseudomonadota</taxon>
        <taxon>Betaproteobacteria</taxon>
        <taxon>Neisseriales</taxon>
        <taxon>Neisseriaceae</taxon>
        <taxon>Aquella</taxon>
    </lineage>
</organism>